<comment type="caution">
    <text evidence="9">The sequence shown here is derived from an EMBL/GenBank/DDBJ whole genome shotgun (WGS) entry which is preliminary data.</text>
</comment>
<keyword evidence="4 6" id="KW-0732">Signal</keyword>
<name>A0A3A9ZWB7_9ACTN</name>
<evidence type="ECO:0000256" key="1">
    <source>
        <dbReference type="ARBA" id="ARBA00010342"/>
    </source>
</evidence>
<evidence type="ECO:0000256" key="2">
    <source>
        <dbReference type="ARBA" id="ARBA00022617"/>
    </source>
</evidence>
<gene>
    <name evidence="9" type="ORF">D7193_26680</name>
</gene>
<comment type="function">
    <text evidence="6">Possible subunit of a heme lyase.</text>
</comment>
<feature type="transmembrane region" description="Helical" evidence="6">
    <location>
        <begin position="175"/>
        <end position="195"/>
    </location>
</feature>
<accession>A0A3A9ZWB7</accession>
<feature type="domain" description="CcmH/CycL/Ccl2/NrfF N-terminal" evidence="8">
    <location>
        <begin position="29"/>
        <end position="146"/>
    </location>
</feature>
<keyword evidence="2 6" id="KW-0349">Heme</keyword>
<sequence length="321" mass="33300">MAGPLGGAAAGGAMSPRRSLRLLVVAALLAAAAVGLLRSSSSGPDTDPVRTVAGGLRCPACQGESVADSASPIAAAMRQSVAEQLAQGRSPAEIRRWFVERYGTDVLADPPARGVSLLLWAVPALALLAAGAAALRTLRPRRPEEAAGRAGPVARRRTPGSAAPPTPRGPTARRLWWVSSAGVTLLVVAVAVAAGQTGRPAPAAPPADPVAVTLQLARDLEGQQRYDAAAALYREALRDRPDDGIQLRLAFALLRADDAAGAERAVREVLARSPESPDGLLVLGLAQRRTRPAEAPSTLRRFLTLAPHHPAAAEIRRLLDS</sequence>
<keyword evidence="3 6" id="KW-0479">Metal-binding</keyword>
<keyword evidence="10" id="KW-1185">Reference proteome</keyword>
<dbReference type="InterPro" id="IPR051263">
    <property type="entry name" value="C-type_cytochrome_biogenesis"/>
</dbReference>
<feature type="region of interest" description="Disordered" evidence="7">
    <location>
        <begin position="141"/>
        <end position="171"/>
    </location>
</feature>
<evidence type="ECO:0000256" key="5">
    <source>
        <dbReference type="ARBA" id="ARBA00023004"/>
    </source>
</evidence>
<dbReference type="Gene3D" id="1.25.40.10">
    <property type="entry name" value="Tetratricopeptide repeat domain"/>
    <property type="match status" value="1"/>
</dbReference>
<dbReference type="InterPro" id="IPR005616">
    <property type="entry name" value="CcmH/CycL/Ccl2/NrfF_N"/>
</dbReference>
<dbReference type="Gene3D" id="1.10.8.640">
    <property type="entry name" value="Cytochrome C biogenesis protein"/>
    <property type="match status" value="1"/>
</dbReference>
<dbReference type="PANTHER" id="PTHR47870:SF4">
    <property type="entry name" value="CYTOCHROME C-TYPE BIOGENESIS PROTEIN CYCH"/>
    <property type="match status" value="1"/>
</dbReference>
<keyword evidence="6" id="KW-0812">Transmembrane</keyword>
<dbReference type="SUPFAM" id="SSF48452">
    <property type="entry name" value="TPR-like"/>
    <property type="match status" value="1"/>
</dbReference>
<organism evidence="9 10">
    <name type="scientific">Micromonospora costi</name>
    <dbReference type="NCBI Taxonomy" id="1530042"/>
    <lineage>
        <taxon>Bacteria</taxon>
        <taxon>Bacillati</taxon>
        <taxon>Actinomycetota</taxon>
        <taxon>Actinomycetes</taxon>
        <taxon>Micromonosporales</taxon>
        <taxon>Micromonosporaceae</taxon>
        <taxon>Micromonospora</taxon>
    </lineage>
</organism>
<dbReference type="InterPro" id="IPR011990">
    <property type="entry name" value="TPR-like_helical_dom_sf"/>
</dbReference>
<keyword evidence="6" id="KW-1133">Transmembrane helix</keyword>
<proteinExistence type="inferred from homology"/>
<dbReference type="GO" id="GO:0005886">
    <property type="term" value="C:plasma membrane"/>
    <property type="evidence" value="ECO:0007669"/>
    <property type="project" value="TreeGrafter"/>
</dbReference>
<evidence type="ECO:0000313" key="9">
    <source>
        <dbReference type="EMBL" id="RKN52144.1"/>
    </source>
</evidence>
<dbReference type="GO" id="GO:0046872">
    <property type="term" value="F:metal ion binding"/>
    <property type="evidence" value="ECO:0007669"/>
    <property type="project" value="UniProtKB-KW"/>
</dbReference>
<keyword evidence="6" id="KW-0472">Membrane</keyword>
<evidence type="ECO:0000256" key="4">
    <source>
        <dbReference type="ARBA" id="ARBA00022729"/>
    </source>
</evidence>
<feature type="compositionally biased region" description="Low complexity" evidence="7">
    <location>
        <begin position="148"/>
        <end position="161"/>
    </location>
</feature>
<evidence type="ECO:0000256" key="7">
    <source>
        <dbReference type="SAM" id="MobiDB-lite"/>
    </source>
</evidence>
<dbReference type="Pfam" id="PF03918">
    <property type="entry name" value="CcmH"/>
    <property type="match status" value="1"/>
</dbReference>
<evidence type="ECO:0000256" key="3">
    <source>
        <dbReference type="ARBA" id="ARBA00022723"/>
    </source>
</evidence>
<reference evidence="9 10" key="1">
    <citation type="journal article" date="2015" name="Int. J. Syst. Evol. Microbiol.">
        <title>Micromonospora costi sp. nov., isolated from a leaf of Costus speciosus.</title>
        <authorList>
            <person name="Thawai C."/>
        </authorList>
    </citation>
    <scope>NUCLEOTIDE SEQUENCE [LARGE SCALE GENOMIC DNA]</scope>
    <source>
        <strain evidence="9 10">CS1-12</strain>
    </source>
</reference>
<comment type="similarity">
    <text evidence="1 6">Belongs to the CcmH/CycL/Ccl2/NrfF family.</text>
</comment>
<dbReference type="PANTHER" id="PTHR47870">
    <property type="entry name" value="CYTOCHROME C-TYPE BIOGENESIS PROTEIN CCMH"/>
    <property type="match status" value="1"/>
</dbReference>
<evidence type="ECO:0000256" key="6">
    <source>
        <dbReference type="RuleBase" id="RU364112"/>
    </source>
</evidence>
<evidence type="ECO:0000313" key="10">
    <source>
        <dbReference type="Proteomes" id="UP000279968"/>
    </source>
</evidence>
<keyword evidence="5 6" id="KW-0408">Iron</keyword>
<protein>
    <recommendedName>
        <fullName evidence="6">Cytochrome c-type biogenesis protein</fullName>
    </recommendedName>
</protein>
<dbReference type="AlphaFoldDB" id="A0A3A9ZWB7"/>
<feature type="transmembrane region" description="Helical" evidence="6">
    <location>
        <begin position="117"/>
        <end position="135"/>
    </location>
</feature>
<dbReference type="EMBL" id="RBAN01000005">
    <property type="protein sequence ID" value="RKN52144.1"/>
    <property type="molecule type" value="Genomic_DNA"/>
</dbReference>
<evidence type="ECO:0000259" key="8">
    <source>
        <dbReference type="Pfam" id="PF03918"/>
    </source>
</evidence>
<dbReference type="InterPro" id="IPR038297">
    <property type="entry name" value="CcmH/CycL/NrfF/Ccl2_sf"/>
</dbReference>
<dbReference type="Proteomes" id="UP000279968">
    <property type="component" value="Unassembled WGS sequence"/>
</dbReference>
<dbReference type="CDD" id="cd16378">
    <property type="entry name" value="CcmH_N"/>
    <property type="match status" value="1"/>
</dbReference>